<dbReference type="GO" id="GO:0043565">
    <property type="term" value="F:sequence-specific DNA binding"/>
    <property type="evidence" value="ECO:0007669"/>
    <property type="project" value="InterPro"/>
</dbReference>
<dbReference type="SMART" id="SM00342">
    <property type="entry name" value="HTH_ARAC"/>
    <property type="match status" value="1"/>
</dbReference>
<feature type="transmembrane region" description="Helical" evidence="4">
    <location>
        <begin position="102"/>
        <end position="122"/>
    </location>
</feature>
<comment type="caution">
    <text evidence="6">The sequence shown here is derived from an EMBL/GenBank/DDBJ whole genome shotgun (WGS) entry which is preliminary data.</text>
</comment>
<evidence type="ECO:0000256" key="3">
    <source>
        <dbReference type="ARBA" id="ARBA00023163"/>
    </source>
</evidence>
<evidence type="ECO:0000256" key="4">
    <source>
        <dbReference type="SAM" id="Phobius"/>
    </source>
</evidence>
<keyword evidence="1" id="KW-0805">Transcription regulation</keyword>
<dbReference type="GO" id="GO:0003700">
    <property type="term" value="F:DNA-binding transcription factor activity"/>
    <property type="evidence" value="ECO:0007669"/>
    <property type="project" value="InterPro"/>
</dbReference>
<feature type="transmembrane region" description="Helical" evidence="4">
    <location>
        <begin position="134"/>
        <end position="151"/>
    </location>
</feature>
<dbReference type="EMBL" id="MNAN01000026">
    <property type="protein sequence ID" value="OHU96546.1"/>
    <property type="molecule type" value="Genomic_DNA"/>
</dbReference>
<keyword evidence="2" id="KW-0238">DNA-binding</keyword>
<reference evidence="6 7" key="1">
    <citation type="submission" date="2016-10" db="EMBL/GenBank/DDBJ databases">
        <title>Pseudoalteromonas amylolytica sp. nov., isolated from the surface seawater.</title>
        <authorList>
            <person name="Wu Y.-H."/>
            <person name="Cheng H."/>
            <person name="Jin X.-B."/>
            <person name="Wang C.-S."/>
            <person name="Xu X.-W."/>
        </authorList>
    </citation>
    <scope>NUCLEOTIDE SEQUENCE [LARGE SCALE GENOMIC DNA]</scope>
    <source>
        <strain evidence="6 7">JCM 12483</strain>
    </source>
</reference>
<feature type="transmembrane region" description="Helical" evidence="4">
    <location>
        <begin position="42"/>
        <end position="59"/>
    </location>
</feature>
<keyword evidence="4" id="KW-1133">Transmembrane helix</keyword>
<evidence type="ECO:0000256" key="2">
    <source>
        <dbReference type="ARBA" id="ARBA00023125"/>
    </source>
</evidence>
<name>A0A1S1NAY7_9GAMM</name>
<proteinExistence type="predicted"/>
<dbReference type="SUPFAM" id="SSF46689">
    <property type="entry name" value="Homeodomain-like"/>
    <property type="match status" value="1"/>
</dbReference>
<evidence type="ECO:0000256" key="1">
    <source>
        <dbReference type="ARBA" id="ARBA00023015"/>
    </source>
</evidence>
<dbReference type="PANTHER" id="PTHR43280:SF29">
    <property type="entry name" value="ARAC-FAMILY TRANSCRIPTIONAL REGULATOR"/>
    <property type="match status" value="1"/>
</dbReference>
<feature type="transmembrane region" description="Helical" evidence="4">
    <location>
        <begin position="13"/>
        <end position="30"/>
    </location>
</feature>
<dbReference type="PANTHER" id="PTHR43280">
    <property type="entry name" value="ARAC-FAMILY TRANSCRIPTIONAL REGULATOR"/>
    <property type="match status" value="1"/>
</dbReference>
<gene>
    <name evidence="6" type="ORF">BIW53_04250</name>
</gene>
<dbReference type="InterPro" id="IPR018062">
    <property type="entry name" value="HTH_AraC-typ_CS"/>
</dbReference>
<keyword evidence="4" id="KW-0472">Membrane</keyword>
<protein>
    <recommendedName>
        <fullName evidence="5">HTH araC/xylS-type domain-containing protein</fullName>
    </recommendedName>
</protein>
<dbReference type="InterPro" id="IPR018060">
    <property type="entry name" value="HTH_AraC"/>
</dbReference>
<dbReference type="PROSITE" id="PS00041">
    <property type="entry name" value="HTH_ARAC_FAMILY_1"/>
    <property type="match status" value="1"/>
</dbReference>
<dbReference type="STRING" id="327939.BIW53_04250"/>
<dbReference type="OrthoDB" id="345413at2"/>
<dbReference type="Gene3D" id="1.10.10.60">
    <property type="entry name" value="Homeodomain-like"/>
    <property type="match status" value="2"/>
</dbReference>
<keyword evidence="4" id="KW-0812">Transmembrane</keyword>
<evidence type="ECO:0000313" key="7">
    <source>
        <dbReference type="Proteomes" id="UP000180253"/>
    </source>
</evidence>
<keyword evidence="3" id="KW-0804">Transcription</keyword>
<dbReference type="Pfam" id="PF12833">
    <property type="entry name" value="HTH_18"/>
    <property type="match status" value="1"/>
</dbReference>
<feature type="transmembrane region" description="Helical" evidence="4">
    <location>
        <begin position="194"/>
        <end position="214"/>
    </location>
</feature>
<feature type="transmembrane region" description="Helical" evidence="4">
    <location>
        <begin position="163"/>
        <end position="182"/>
    </location>
</feature>
<evidence type="ECO:0000313" key="6">
    <source>
        <dbReference type="EMBL" id="OHU96546.1"/>
    </source>
</evidence>
<feature type="domain" description="HTH araC/xylS-type" evidence="5">
    <location>
        <begin position="238"/>
        <end position="342"/>
    </location>
</feature>
<dbReference type="AlphaFoldDB" id="A0A1S1NAY7"/>
<sequence length="345" mass="39796">MTIVLTNLQIIDLFLRFTTVGLLISLLIWLSNKKHTRENVSYLALNCCFIGYILLSAPIENSHYGGIRNVLLFLTDITPYVIFWVTLVQLNDRFTLISVSKWLMYPALLWFLLLAYNFLVLAGDEPLHQINHGVAIAVLLISCYLAVREFFDDLNNQRRNIRLLIIILCSMYMIGLVTFELMSSAMRNTWQFSLINAMLIFFITLLITVRTLVIDDRSNLSDARTSKRLLCEENPKLAELNHLMQQGIFLNSELTIGKLAEELTIPPHQLRQLINQELGFNNFSHYLNSYRIPWVCEQLKDPTKNKIPVLTLALEAGYGSIAPFNRAFKTLKGQTPTQYRDQFQK</sequence>
<evidence type="ECO:0000259" key="5">
    <source>
        <dbReference type="PROSITE" id="PS01124"/>
    </source>
</evidence>
<dbReference type="PROSITE" id="PS01124">
    <property type="entry name" value="HTH_ARAC_FAMILY_2"/>
    <property type="match status" value="1"/>
</dbReference>
<dbReference type="Proteomes" id="UP000180253">
    <property type="component" value="Unassembled WGS sequence"/>
</dbReference>
<organism evidence="6 7">
    <name type="scientific">Pseudoalteromonas byunsanensis</name>
    <dbReference type="NCBI Taxonomy" id="327939"/>
    <lineage>
        <taxon>Bacteria</taxon>
        <taxon>Pseudomonadati</taxon>
        <taxon>Pseudomonadota</taxon>
        <taxon>Gammaproteobacteria</taxon>
        <taxon>Alteromonadales</taxon>
        <taxon>Pseudoalteromonadaceae</taxon>
        <taxon>Pseudoalteromonas</taxon>
    </lineage>
</organism>
<accession>A0A1S1NAY7</accession>
<feature type="transmembrane region" description="Helical" evidence="4">
    <location>
        <begin position="71"/>
        <end position="90"/>
    </location>
</feature>
<dbReference type="InterPro" id="IPR009057">
    <property type="entry name" value="Homeodomain-like_sf"/>
</dbReference>
<keyword evidence="7" id="KW-1185">Reference proteome</keyword>